<name>A0A1I1H2D6_9GAMM</name>
<protein>
    <submittedName>
        <fullName evidence="2">Acetyltransferase (GNAT) domain-containing protein</fullName>
    </submittedName>
</protein>
<dbReference type="InterPro" id="IPR016181">
    <property type="entry name" value="Acyl_CoA_acyltransferase"/>
</dbReference>
<evidence type="ECO:0000313" key="3">
    <source>
        <dbReference type="Proteomes" id="UP000199058"/>
    </source>
</evidence>
<dbReference type="RefSeq" id="WP_091962101.1">
    <property type="nucleotide sequence ID" value="NZ_FOLH01000003.1"/>
</dbReference>
<dbReference type="Proteomes" id="UP000199058">
    <property type="component" value="Unassembled WGS sequence"/>
</dbReference>
<organism evidence="2 3">
    <name type="scientific">Marinospirillum celere</name>
    <dbReference type="NCBI Taxonomy" id="1122252"/>
    <lineage>
        <taxon>Bacteria</taxon>
        <taxon>Pseudomonadati</taxon>
        <taxon>Pseudomonadota</taxon>
        <taxon>Gammaproteobacteria</taxon>
        <taxon>Oceanospirillales</taxon>
        <taxon>Oceanospirillaceae</taxon>
        <taxon>Marinospirillum</taxon>
    </lineage>
</organism>
<dbReference type="EMBL" id="FOLH01000003">
    <property type="protein sequence ID" value="SFC17702.1"/>
    <property type="molecule type" value="Genomic_DNA"/>
</dbReference>
<dbReference type="CDD" id="cd04301">
    <property type="entry name" value="NAT_SF"/>
    <property type="match status" value="1"/>
</dbReference>
<dbReference type="Pfam" id="PF12568">
    <property type="entry name" value="PanZ"/>
    <property type="match status" value="1"/>
</dbReference>
<sequence>MPVQIVEVNLQALEEHPDWRADLEKIYSEAESLRRSFEDQALEAPEFVEAVLEDQDSWFAGALFNDHLIGAVLVTQSQDSWYLRHLCVREVTRRRGVGSRLMALVASSARAKGLDVWVPGKQLTLADQMLVRRLGYTHHPETGDFLLESA</sequence>
<dbReference type="STRING" id="1122252.SAMN05660443_1746"/>
<reference evidence="2 3" key="1">
    <citation type="submission" date="2016-10" db="EMBL/GenBank/DDBJ databases">
        <authorList>
            <person name="de Groot N.N."/>
        </authorList>
    </citation>
    <scope>NUCLEOTIDE SEQUENCE [LARGE SCALE GENOMIC DNA]</scope>
    <source>
        <strain evidence="2 3">DSM 18438</strain>
    </source>
</reference>
<evidence type="ECO:0000259" key="1">
    <source>
        <dbReference type="PROSITE" id="PS51186"/>
    </source>
</evidence>
<dbReference type="SUPFAM" id="SSF55729">
    <property type="entry name" value="Acyl-CoA N-acyltransferases (Nat)"/>
    <property type="match status" value="1"/>
</dbReference>
<dbReference type="GO" id="GO:0016747">
    <property type="term" value="F:acyltransferase activity, transferring groups other than amino-acyl groups"/>
    <property type="evidence" value="ECO:0007669"/>
    <property type="project" value="InterPro"/>
</dbReference>
<dbReference type="Gene3D" id="3.40.630.30">
    <property type="match status" value="1"/>
</dbReference>
<keyword evidence="3" id="KW-1185">Reference proteome</keyword>
<evidence type="ECO:0000313" key="2">
    <source>
        <dbReference type="EMBL" id="SFC17702.1"/>
    </source>
</evidence>
<keyword evidence="2" id="KW-0808">Transferase</keyword>
<dbReference type="OrthoDB" id="5736859at2"/>
<dbReference type="InterPro" id="IPR000182">
    <property type="entry name" value="GNAT_dom"/>
</dbReference>
<feature type="domain" description="N-acetyltransferase" evidence="1">
    <location>
        <begin position="8"/>
        <end position="150"/>
    </location>
</feature>
<dbReference type="PROSITE" id="PS51186">
    <property type="entry name" value="GNAT"/>
    <property type="match status" value="1"/>
</dbReference>
<dbReference type="InterPro" id="IPR040448">
    <property type="entry name" value="PanZ_GNAT"/>
</dbReference>
<accession>A0A1I1H2D6</accession>
<gene>
    <name evidence="2" type="ORF">SAMN05660443_1746</name>
</gene>
<proteinExistence type="predicted"/>
<dbReference type="AlphaFoldDB" id="A0A1I1H2D6"/>